<dbReference type="InterPro" id="IPR050148">
    <property type="entry name" value="Terpene_synthase-like"/>
</dbReference>
<name>A0AAW1JQY4_SAPOF</name>
<evidence type="ECO:0000313" key="5">
    <source>
        <dbReference type="EMBL" id="KAK9706799.1"/>
    </source>
</evidence>
<dbReference type="InterPro" id="IPR005630">
    <property type="entry name" value="Terpene_synthase_metal-bd"/>
</dbReference>
<dbReference type="Gene3D" id="1.10.600.10">
    <property type="entry name" value="Farnesyl Diphosphate Synthase"/>
    <property type="match status" value="1"/>
</dbReference>
<dbReference type="PANTHER" id="PTHR31225:SF221">
    <property type="entry name" value="(-)-GERMACRENE D SYNTHASE"/>
    <property type="match status" value="1"/>
</dbReference>
<accession>A0AAW1JQY4</accession>
<dbReference type="GO" id="GO:0010333">
    <property type="term" value="F:terpene synthase activity"/>
    <property type="evidence" value="ECO:0007669"/>
    <property type="project" value="InterPro"/>
</dbReference>
<keyword evidence="2" id="KW-0479">Metal-binding</keyword>
<evidence type="ECO:0000256" key="2">
    <source>
        <dbReference type="ARBA" id="ARBA00022723"/>
    </source>
</evidence>
<dbReference type="InterPro" id="IPR034741">
    <property type="entry name" value="Terpene_cyclase-like_1_C"/>
</dbReference>
<evidence type="ECO:0000313" key="6">
    <source>
        <dbReference type="Proteomes" id="UP001443914"/>
    </source>
</evidence>
<protein>
    <recommendedName>
        <fullName evidence="4">Terpene synthase metal-binding domain-containing protein</fullName>
    </recommendedName>
</protein>
<dbReference type="InterPro" id="IPR008949">
    <property type="entry name" value="Isoprenoid_synthase_dom_sf"/>
</dbReference>
<proteinExistence type="predicted"/>
<dbReference type="AlphaFoldDB" id="A0AAW1JQY4"/>
<evidence type="ECO:0000259" key="4">
    <source>
        <dbReference type="Pfam" id="PF03936"/>
    </source>
</evidence>
<comment type="cofactor">
    <cofactor evidence="1">
        <name>Mg(2+)</name>
        <dbReference type="ChEBI" id="CHEBI:18420"/>
    </cofactor>
</comment>
<dbReference type="GO" id="GO:0016114">
    <property type="term" value="P:terpenoid biosynthetic process"/>
    <property type="evidence" value="ECO:0007669"/>
    <property type="project" value="InterPro"/>
</dbReference>
<dbReference type="SUPFAM" id="SSF48576">
    <property type="entry name" value="Terpenoid synthases"/>
    <property type="match status" value="1"/>
</dbReference>
<dbReference type="SFLD" id="SFLDG01019">
    <property type="entry name" value="Terpene_Cyclase_Like_1_C_Termi"/>
    <property type="match status" value="1"/>
</dbReference>
<keyword evidence="3" id="KW-0456">Lyase</keyword>
<sequence>MFMVVQIFDDIYDSYGTLEEKQLLVEAVDKWDYSCVDHLPTYFKECYIALLKSCDEADEDLAKQGRSFCLHYWRLKMKQNCKAWLEETKWCKSKYIPTYEEYMEVAKVSVGQSGAIVAAYLGLGDIATKEAFEWLTSNPMPQFIEACSIILRLLNDIGGHKFEQDREHVASSIECYMTQHGVSEEVQVYEELERQVKDAWKVLNEGMLKPYVIPKTLLALVINLARGPKVMYKGRTEGYTFVNHIVQQKIASVLIHPIPL</sequence>
<feature type="domain" description="Terpene synthase metal-binding" evidence="4">
    <location>
        <begin position="1"/>
        <end position="201"/>
    </location>
</feature>
<dbReference type="Proteomes" id="UP001443914">
    <property type="component" value="Unassembled WGS sequence"/>
</dbReference>
<organism evidence="5 6">
    <name type="scientific">Saponaria officinalis</name>
    <name type="common">Common soapwort</name>
    <name type="synonym">Lychnis saponaria</name>
    <dbReference type="NCBI Taxonomy" id="3572"/>
    <lineage>
        <taxon>Eukaryota</taxon>
        <taxon>Viridiplantae</taxon>
        <taxon>Streptophyta</taxon>
        <taxon>Embryophyta</taxon>
        <taxon>Tracheophyta</taxon>
        <taxon>Spermatophyta</taxon>
        <taxon>Magnoliopsida</taxon>
        <taxon>eudicotyledons</taxon>
        <taxon>Gunneridae</taxon>
        <taxon>Pentapetalae</taxon>
        <taxon>Caryophyllales</taxon>
        <taxon>Caryophyllaceae</taxon>
        <taxon>Caryophylleae</taxon>
        <taxon>Saponaria</taxon>
    </lineage>
</organism>
<dbReference type="GO" id="GO:0000287">
    <property type="term" value="F:magnesium ion binding"/>
    <property type="evidence" value="ECO:0007669"/>
    <property type="project" value="InterPro"/>
</dbReference>
<dbReference type="Pfam" id="PF03936">
    <property type="entry name" value="Terpene_synth_C"/>
    <property type="match status" value="1"/>
</dbReference>
<keyword evidence="6" id="KW-1185">Reference proteome</keyword>
<gene>
    <name evidence="5" type="ORF">RND81_07G152000</name>
</gene>
<comment type="caution">
    <text evidence="5">The sequence shown here is derived from an EMBL/GenBank/DDBJ whole genome shotgun (WGS) entry which is preliminary data.</text>
</comment>
<dbReference type="PANTHER" id="PTHR31225">
    <property type="entry name" value="OS04G0344100 PROTEIN-RELATED"/>
    <property type="match status" value="1"/>
</dbReference>
<evidence type="ECO:0000256" key="1">
    <source>
        <dbReference type="ARBA" id="ARBA00001946"/>
    </source>
</evidence>
<reference evidence="5" key="1">
    <citation type="submission" date="2024-03" db="EMBL/GenBank/DDBJ databases">
        <title>WGS assembly of Saponaria officinalis var. Norfolk2.</title>
        <authorList>
            <person name="Jenkins J."/>
            <person name="Shu S."/>
            <person name="Grimwood J."/>
            <person name="Barry K."/>
            <person name="Goodstein D."/>
            <person name="Schmutz J."/>
            <person name="Leebens-Mack J."/>
            <person name="Osbourn A."/>
        </authorList>
    </citation>
    <scope>NUCLEOTIDE SEQUENCE [LARGE SCALE GENOMIC DNA]</scope>
    <source>
        <strain evidence="5">JIC</strain>
    </source>
</reference>
<dbReference type="SFLD" id="SFLDS00005">
    <property type="entry name" value="Isoprenoid_Synthase_Type_I"/>
    <property type="match status" value="1"/>
</dbReference>
<evidence type="ECO:0000256" key="3">
    <source>
        <dbReference type="ARBA" id="ARBA00023239"/>
    </source>
</evidence>
<dbReference type="EMBL" id="JBDFQZ010000007">
    <property type="protein sequence ID" value="KAK9706799.1"/>
    <property type="molecule type" value="Genomic_DNA"/>
</dbReference>